<keyword evidence="2" id="KW-0964">Secreted</keyword>
<dbReference type="Proteomes" id="UP000072794">
    <property type="component" value="Unassembled WGS sequence"/>
</dbReference>
<dbReference type="PROSITE" id="PS50847">
    <property type="entry name" value="GRAM_POS_ANCHORING"/>
    <property type="match status" value="1"/>
</dbReference>
<evidence type="ECO:0000256" key="2">
    <source>
        <dbReference type="ARBA" id="ARBA00022525"/>
    </source>
</evidence>
<feature type="domain" description="Gram-positive cocci surface proteins LPxTG" evidence="6">
    <location>
        <begin position="469"/>
        <end position="502"/>
    </location>
</feature>
<dbReference type="RefSeq" id="WP_029944358.1">
    <property type="nucleotide sequence ID" value="NZ_CEDY01000191.1"/>
</dbReference>
<sequence length="502" mass="54446">MMKRKERIDRARLHKLARLGIGLVAFTALGGVQHPIGLETGGSTKVYAEESKSITYRVHYFLNDTKENGGLPSYTDIAPYKEGTIIQGETITEIAPQIDGYVLTKETWNSDKDVVTYDKMTAIEAWSDAEYVKSIMFFYDKVESSVVEKPAETPTEQPPQPITFPVRYVSVDYAADKGVVITGVLYETTATVEPGGTVIIENKTFDGYSLDTMEGPWKTEHSYEDVVAAGWSDGIDLRYSANTPTIDNTTDTANSSVDVAFQEASIRLYNLLMTASRLNPEDYTAESYNKYYDSHDEFGLYGTIISVLDEYKEVVNGNIKLEDRWDNGASPKAWLTVVYNANSTVLEQALAGLVAIQQETPSDSSSAGTDEGTTGKTSQTPTDKPVTPPAETPSVEPPATPPADSKPTETSPVTNQSTQNQPAQTGDLGSQTDKKPVSQPAQESQLAQLQVKQATVKPASTSQSQAKSLPATGEASSVLHLTGLGLLGLAGLVVKRRPRKSS</sequence>
<feature type="region of interest" description="Disordered" evidence="5">
    <location>
        <begin position="359"/>
        <end position="474"/>
    </location>
</feature>
<feature type="compositionally biased region" description="Polar residues" evidence="5">
    <location>
        <begin position="408"/>
        <end position="431"/>
    </location>
</feature>
<evidence type="ECO:0000256" key="3">
    <source>
        <dbReference type="ARBA" id="ARBA00022729"/>
    </source>
</evidence>
<protein>
    <recommendedName>
        <fullName evidence="6">Gram-positive cocci surface proteins LPxTG domain-containing protein</fullName>
    </recommendedName>
</protein>
<evidence type="ECO:0000259" key="6">
    <source>
        <dbReference type="PROSITE" id="PS50847"/>
    </source>
</evidence>
<keyword evidence="1" id="KW-0134">Cell wall</keyword>
<reference evidence="7 8" key="1">
    <citation type="submission" date="2016-02" db="EMBL/GenBank/DDBJ databases">
        <authorList>
            <consortium name="Pathogen Informatics"/>
        </authorList>
    </citation>
    <scope>NUCLEOTIDE SEQUENCE [LARGE SCALE GENOMIC DNA]</scope>
    <source>
        <strain evidence="7 8">LSS52</strain>
    </source>
</reference>
<evidence type="ECO:0000313" key="8">
    <source>
        <dbReference type="Proteomes" id="UP000072794"/>
    </source>
</evidence>
<name>A0A0Z8EQM3_STRSU</name>
<dbReference type="AlphaFoldDB" id="A0A0Z8EQM3"/>
<gene>
    <name evidence="7" type="ORF">ERS132414_00451</name>
</gene>
<accession>A0A0Z8EQM3</accession>
<evidence type="ECO:0000256" key="4">
    <source>
        <dbReference type="ARBA" id="ARBA00023088"/>
    </source>
</evidence>
<feature type="compositionally biased region" description="Pro residues" evidence="5">
    <location>
        <begin position="386"/>
        <end position="401"/>
    </location>
</feature>
<evidence type="ECO:0000313" key="7">
    <source>
        <dbReference type="EMBL" id="CYU66454.1"/>
    </source>
</evidence>
<dbReference type="Pfam" id="PF00746">
    <property type="entry name" value="Gram_pos_anchor"/>
    <property type="match status" value="1"/>
</dbReference>
<feature type="compositionally biased region" description="Polar residues" evidence="5">
    <location>
        <begin position="439"/>
        <end position="467"/>
    </location>
</feature>
<proteinExistence type="predicted"/>
<dbReference type="EMBL" id="FIHA01000006">
    <property type="protein sequence ID" value="CYU66454.1"/>
    <property type="molecule type" value="Genomic_DNA"/>
</dbReference>
<dbReference type="InterPro" id="IPR019931">
    <property type="entry name" value="LPXTG_anchor"/>
</dbReference>
<organism evidence="7 8">
    <name type="scientific">Streptococcus suis</name>
    <dbReference type="NCBI Taxonomy" id="1307"/>
    <lineage>
        <taxon>Bacteria</taxon>
        <taxon>Bacillati</taxon>
        <taxon>Bacillota</taxon>
        <taxon>Bacilli</taxon>
        <taxon>Lactobacillales</taxon>
        <taxon>Streptococcaceae</taxon>
        <taxon>Streptococcus</taxon>
    </lineage>
</organism>
<keyword evidence="3" id="KW-0732">Signal</keyword>
<keyword evidence="4" id="KW-0572">Peptidoglycan-anchor</keyword>
<evidence type="ECO:0000256" key="5">
    <source>
        <dbReference type="SAM" id="MobiDB-lite"/>
    </source>
</evidence>
<evidence type="ECO:0000256" key="1">
    <source>
        <dbReference type="ARBA" id="ARBA00022512"/>
    </source>
</evidence>
<feature type="compositionally biased region" description="Polar residues" evidence="5">
    <location>
        <begin position="359"/>
        <end position="382"/>
    </location>
</feature>
<dbReference type="NCBIfam" id="TIGR01167">
    <property type="entry name" value="LPXTG_anchor"/>
    <property type="match status" value="1"/>
</dbReference>